<keyword evidence="1" id="KW-1133">Transmembrane helix</keyword>
<feature type="domain" description="PpiC" evidence="2">
    <location>
        <begin position="254"/>
        <end position="386"/>
    </location>
</feature>
<accession>A0A4S4BIE9</accession>
<keyword evidence="4" id="KW-1185">Reference proteome</keyword>
<dbReference type="EMBL" id="SSOB01000050">
    <property type="protein sequence ID" value="THF73751.1"/>
    <property type="molecule type" value="Genomic_DNA"/>
</dbReference>
<dbReference type="InterPro" id="IPR046357">
    <property type="entry name" value="PPIase_dom_sf"/>
</dbReference>
<evidence type="ECO:0000256" key="1">
    <source>
        <dbReference type="SAM" id="Phobius"/>
    </source>
</evidence>
<sequence>MRMFRIRQGEHDPFLKRETEQNAKLFRRNAEYGTGEARAMMGGHRHGMFGKRRRQVMGMGRKKTTAERSDGERAGRRRGLLTAMAVLAVAVAAGAVLLAVAARHLDAGDRPVLAGGIPVVREELALLAGFDRAVVASEMLAASGEADSETFWTRERDGRSLLDELEERVKRRLVLGRAESLLALEAGVIEQAGYDAFLRRLEAENESRKRAQANGEVVYGPLSFDERTFYSYDAARLRSGTIAAWAEQGDAEPGEEELRREYEERKADFVQTGEVRLQWASFAYEQGDETSRQEAERAARQALAAVQGGAELNEAAAEVGGKTSEALLTSASKRSYALEYPLAMEAAAELRPGEPGAIVEERGAFHLLRCLSRAEDRALPFEEVREELAASLLDKRYEERAQEEAARMEVEWDERTVRRWLLESSR</sequence>
<dbReference type="OrthoDB" id="4229635at2"/>
<evidence type="ECO:0000313" key="3">
    <source>
        <dbReference type="EMBL" id="THF73751.1"/>
    </source>
</evidence>
<gene>
    <name evidence="3" type="ORF">E6C55_28070</name>
</gene>
<evidence type="ECO:0000259" key="2">
    <source>
        <dbReference type="Pfam" id="PF13145"/>
    </source>
</evidence>
<name>A0A4S4BIE9_9BACL</name>
<dbReference type="Gene3D" id="3.10.50.40">
    <property type="match status" value="1"/>
</dbReference>
<dbReference type="Pfam" id="PF13145">
    <property type="entry name" value="Rotamase_2"/>
    <property type="match status" value="1"/>
</dbReference>
<evidence type="ECO:0000313" key="4">
    <source>
        <dbReference type="Proteomes" id="UP000310636"/>
    </source>
</evidence>
<organism evidence="3 4">
    <name type="scientific">Cohnella fermenti</name>
    <dbReference type="NCBI Taxonomy" id="2565925"/>
    <lineage>
        <taxon>Bacteria</taxon>
        <taxon>Bacillati</taxon>
        <taxon>Bacillota</taxon>
        <taxon>Bacilli</taxon>
        <taxon>Bacillales</taxon>
        <taxon>Paenibacillaceae</taxon>
        <taxon>Cohnella</taxon>
    </lineage>
</organism>
<reference evidence="3 4" key="1">
    <citation type="submission" date="2019-04" db="EMBL/GenBank/DDBJ databases">
        <title>Cohnella sp. nov. isolated from preserved vegetables.</title>
        <authorList>
            <person name="Lin S.-Y."/>
            <person name="Hung M.-H."/>
            <person name="Young C.-C."/>
        </authorList>
    </citation>
    <scope>NUCLEOTIDE SEQUENCE [LARGE SCALE GENOMIC DNA]</scope>
    <source>
        <strain evidence="3 4">CC-MHH1044</strain>
    </source>
</reference>
<dbReference type="InterPro" id="IPR000297">
    <property type="entry name" value="PPIase_PpiC"/>
</dbReference>
<keyword evidence="1" id="KW-0812">Transmembrane</keyword>
<feature type="transmembrane region" description="Helical" evidence="1">
    <location>
        <begin position="80"/>
        <end position="102"/>
    </location>
</feature>
<comment type="caution">
    <text evidence="3">The sequence shown here is derived from an EMBL/GenBank/DDBJ whole genome shotgun (WGS) entry which is preliminary data.</text>
</comment>
<protein>
    <recommendedName>
        <fullName evidence="2">PpiC domain-containing protein</fullName>
    </recommendedName>
</protein>
<dbReference type="Proteomes" id="UP000310636">
    <property type="component" value="Unassembled WGS sequence"/>
</dbReference>
<keyword evidence="1" id="KW-0472">Membrane</keyword>
<proteinExistence type="predicted"/>
<dbReference type="AlphaFoldDB" id="A0A4S4BIE9"/>
<dbReference type="GO" id="GO:0003755">
    <property type="term" value="F:peptidyl-prolyl cis-trans isomerase activity"/>
    <property type="evidence" value="ECO:0007669"/>
    <property type="project" value="InterPro"/>
</dbReference>